<evidence type="ECO:0000313" key="2">
    <source>
        <dbReference type="Proteomes" id="UP000398217"/>
    </source>
</evidence>
<name>A0A5M4BAP0_9FLAO</name>
<gene>
    <name evidence="1" type="ORF">RCZ01_14980</name>
</gene>
<reference evidence="2" key="1">
    <citation type="journal article" date="2020" name="Int. J. Syst. Evol. Microbiol.">
        <title>Capnocytophaga felis sp. nov. isolated from the feline oral cavity.</title>
        <authorList>
            <person name="Suzuki M."/>
            <person name="Umeda K."/>
            <person name="Kimura M."/>
            <person name="Imaoka K."/>
            <person name="Morikawa S."/>
            <person name="Maeda K."/>
        </authorList>
    </citation>
    <scope>NUCLEOTIDE SEQUENCE [LARGE SCALE GENOMIC DNA]</scope>
    <source>
        <strain evidence="2">KC07070</strain>
    </source>
</reference>
<accession>A0A5M4BAP0</accession>
<keyword evidence="2" id="KW-1185">Reference proteome</keyword>
<protein>
    <submittedName>
        <fullName evidence="1">Uncharacterized protein</fullName>
    </submittedName>
</protein>
<dbReference type="OrthoDB" id="1464881at2"/>
<dbReference type="SUPFAM" id="SSF160207">
    <property type="entry name" value="NMB0488-like"/>
    <property type="match status" value="1"/>
</dbReference>
<evidence type="ECO:0000313" key="1">
    <source>
        <dbReference type="EMBL" id="GET46196.1"/>
    </source>
</evidence>
<dbReference type="InterPro" id="IPR037891">
    <property type="entry name" value="Cdil-like_sf"/>
</dbReference>
<sequence length="163" mass="19284">MWNIIKKTFNFEKKIKSCGIYKTQEYYKIITESQSETGLFLSQSPIFILPINCSINDFKNNIFQALNSSKNNVKMPSSNEKFKSMQKELLKDLKEKSFLNLYKNSTHCIIRFEKNCKIFPTKFSNEYKGNIIVEEDIIEMEYSPEKELEITEKIIEVLDKSYK</sequence>
<dbReference type="RefSeq" id="WP_155284826.1">
    <property type="nucleotide sequence ID" value="NZ_BLBC01000008.1"/>
</dbReference>
<organism evidence="1 2">
    <name type="scientific">Capnocytophaga felis</name>
    <dbReference type="NCBI Taxonomy" id="2267611"/>
    <lineage>
        <taxon>Bacteria</taxon>
        <taxon>Pseudomonadati</taxon>
        <taxon>Bacteroidota</taxon>
        <taxon>Flavobacteriia</taxon>
        <taxon>Flavobacteriales</taxon>
        <taxon>Flavobacteriaceae</taxon>
        <taxon>Capnocytophaga</taxon>
    </lineage>
</organism>
<dbReference type="EMBL" id="BLBC01000008">
    <property type="protein sequence ID" value="GET46196.1"/>
    <property type="molecule type" value="Genomic_DNA"/>
</dbReference>
<dbReference type="AlphaFoldDB" id="A0A5M4BAP0"/>
<dbReference type="Proteomes" id="UP000398217">
    <property type="component" value="Unassembled WGS sequence"/>
</dbReference>
<proteinExistence type="predicted"/>
<comment type="caution">
    <text evidence="1">The sequence shown here is derived from an EMBL/GenBank/DDBJ whole genome shotgun (WGS) entry which is preliminary data.</text>
</comment>
<dbReference type="Gene3D" id="3.40.1590.10">
    <property type="entry name" value="NMB0488-like"/>
    <property type="match status" value="1"/>
</dbReference>